<evidence type="ECO:0000313" key="2">
    <source>
        <dbReference type="EMBL" id="WED63971.1"/>
    </source>
</evidence>
<accession>A0AAE9ZV63</accession>
<proteinExistence type="predicted"/>
<dbReference type="RefSeq" id="WP_330930676.1">
    <property type="nucleotide sequence ID" value="NZ_CP119075.1"/>
</dbReference>
<dbReference type="EMBL" id="CP119075">
    <property type="protein sequence ID" value="WED63971.1"/>
    <property type="molecule type" value="Genomic_DNA"/>
</dbReference>
<dbReference type="InterPro" id="IPR025566">
    <property type="entry name" value="DUF4331"/>
</dbReference>
<evidence type="ECO:0000256" key="1">
    <source>
        <dbReference type="SAM" id="SignalP"/>
    </source>
</evidence>
<organism evidence="2 3">
    <name type="scientific">Synoicihabitans lomoniglobus</name>
    <dbReference type="NCBI Taxonomy" id="2909285"/>
    <lineage>
        <taxon>Bacteria</taxon>
        <taxon>Pseudomonadati</taxon>
        <taxon>Verrucomicrobiota</taxon>
        <taxon>Opitutia</taxon>
        <taxon>Opitutales</taxon>
        <taxon>Opitutaceae</taxon>
        <taxon>Synoicihabitans</taxon>
    </lineage>
</organism>
<keyword evidence="3" id="KW-1185">Reference proteome</keyword>
<feature type="chain" id="PRO_5041927671" evidence="1">
    <location>
        <begin position="33"/>
        <end position="618"/>
    </location>
</feature>
<feature type="signal peptide" evidence="1">
    <location>
        <begin position="1"/>
        <end position="32"/>
    </location>
</feature>
<keyword evidence="1" id="KW-0732">Signal</keyword>
<dbReference type="Proteomes" id="UP001218638">
    <property type="component" value="Chromosome"/>
</dbReference>
<dbReference type="AlphaFoldDB" id="A0AAE9ZV63"/>
<evidence type="ECO:0000313" key="3">
    <source>
        <dbReference type="Proteomes" id="UP001218638"/>
    </source>
</evidence>
<name>A0AAE9ZV63_9BACT</name>
<dbReference type="KEGG" id="slom:PXH66_16660"/>
<protein>
    <submittedName>
        <fullName evidence="2">DUF4331 domain-containing protein</fullName>
    </submittedName>
</protein>
<dbReference type="Pfam" id="PF14224">
    <property type="entry name" value="DUF4331"/>
    <property type="match status" value="1"/>
</dbReference>
<gene>
    <name evidence="2" type="ORF">PXH66_16660</name>
</gene>
<sequence>MNMIPKSRLRIAATLSALAILTGAMLPTTASASSHMDAPLVTLDPAANTTDLYAFLTQRAGQKYLQVSLGVYPHEEPGVGPNKYNFDDNVLYQIFLSTGDDLASGADSIAYQFKFSTTYKNDSTILQSYLGVVSAVDDANQNLTQTYTVTRVVNGVSTELGTGVVPPNNQGIATPGYNVGGGEGRAKDGVVTPATLDPYTAQSIATLTDGYRSFAGQREDGFYGDVQSIFDLLQLRSGDKTFDSQGGYNMHSIALEIPVSEIGGDQQVVGVYATTSRRASRVLTSTGDPVETGPWVQVGRQGNPLFAEAMIGIKDKDLYNRTKPTQDAALFRQYASEPELAALINAIVFSGQAVAPTTGRTDLVGIFIPDLLKVDLSTGPARLTGGGLPDEGHSRLSVFGGDALTSEVQAGLPGFPAGTIAGGWPNGRRYGDDVIDIAVTAIISDLRTDPLTIRSADGIDNMSFNDAVYNKTFPYAATPHSGRNYIHNGGEAVSPLFNLSIRGAVGNGYSSLISGFIIRGTEPVTVLVRGLGPTLETFDVEGALGDPVIQVWKDGSMVAMNDSWGETQRADIQDTGYAPAYANEAAVIVTLQPGAYTTLLNGVDGGTGIGLLDVFLVE</sequence>
<reference evidence="2" key="1">
    <citation type="submission" date="2023-03" db="EMBL/GenBank/DDBJ databases">
        <title>Lomoglobus Profundus gen. nov., sp. nov., a novel member of the phylum Verrucomicrobia, isolated from deep-marine sediment of South China Sea.</title>
        <authorList>
            <person name="Ahmad T."/>
            <person name="Ishaq S.E."/>
            <person name="Wang F."/>
        </authorList>
    </citation>
    <scope>NUCLEOTIDE SEQUENCE</scope>
    <source>
        <strain evidence="2">LMO-M01</strain>
    </source>
</reference>